<evidence type="ECO:0000256" key="2">
    <source>
        <dbReference type="ARBA" id="ARBA00004609"/>
    </source>
</evidence>
<feature type="domain" description="Trypanosome variant surface glycoprotein B-type N-terminal" evidence="12">
    <location>
        <begin position="9"/>
        <end position="423"/>
    </location>
</feature>
<evidence type="ECO:0000256" key="1">
    <source>
        <dbReference type="ARBA" id="ARBA00002523"/>
    </source>
</evidence>
<feature type="domain" description="Trypanosome variant surface glycoprotein C-terminal" evidence="11">
    <location>
        <begin position="465"/>
        <end position="566"/>
    </location>
</feature>
<keyword evidence="3" id="KW-1003">Cell membrane</keyword>
<sequence>MAATSAVVVLILGINAASKTNAAGENVKEFRDMCNFYNLLKQKIPEPHLTGADGKTTQPMQEEKKATMKLITALNITTLPTKIEAFLGQLKAQAAGADLRKEDPGKAFFGGATDDVLELILTEYRALQKGPDADGFKKKYNVPLSPAAKDKLAKPLSRLALQAEGVANAIQSKLTAITTLRQQARQDALKALYGSKKANAATAADADPDTEITQPTDAQHFPFTSAGRETYCKPGNANDLTAGDALAGDIVCLCSGGNSDSGGGNDYCTATGVNTLAKITTATATSDALRNYKLLTAECEKMQLNPPIQPSGANLLAAATAVLSHLGANFMLTGTAPTTTGFTRDSHNFLGVHVIGNTGAPTCDANHETPATTDAKGVCIDYTKRLQQAAQIPWQAAAASMAAKLDNIDKLFAETTTDYQRLKTLQRQMETTLLLAELATAASTSGASPATSAHKPSKTNTCIPQNNTASECPETECDYDAKAKDGIKCKPKPGTENTAATPAAGSTTVNCAGHNKKIKCEEENKGKTTPVCGWRKGKDNKPDQDKEMCRNGSFLVNKKFYLMACFLSSVVM</sequence>
<dbReference type="VEuPathDB" id="TriTrypDB:TEOVI_000051000"/>
<reference evidence="13" key="1">
    <citation type="submission" date="2016-09" db="EMBL/GenBank/DDBJ databases">
        <authorList>
            <person name="Hebert L."/>
            <person name="Moumen B."/>
        </authorList>
    </citation>
    <scope>NUCLEOTIDE SEQUENCE [LARGE SCALE GENOMIC DNA]</scope>
    <source>
        <strain evidence="13">OVI</strain>
    </source>
</reference>
<evidence type="ECO:0000313" key="13">
    <source>
        <dbReference type="EMBL" id="SCU68519.1"/>
    </source>
</evidence>
<keyword evidence="14" id="KW-1185">Reference proteome</keyword>
<keyword evidence="7" id="KW-0325">Glycoprotein</keyword>
<evidence type="ECO:0000259" key="11">
    <source>
        <dbReference type="Pfam" id="PF10659"/>
    </source>
</evidence>
<evidence type="ECO:0000259" key="12">
    <source>
        <dbReference type="Pfam" id="PF13206"/>
    </source>
</evidence>
<dbReference type="GeneID" id="92374450"/>
<protein>
    <submittedName>
        <fullName evidence="13">Trypanosomal VSG domain/Trypanosome variant surface glycoprotein C-terminal domain containing protein, putative</fullName>
    </submittedName>
</protein>
<dbReference type="InterPro" id="IPR019609">
    <property type="entry name" value="Variant_surf_glycoprt_trypan_C"/>
</dbReference>
<evidence type="ECO:0000256" key="6">
    <source>
        <dbReference type="ARBA" id="ARBA00023136"/>
    </source>
</evidence>
<feature type="signal peptide" evidence="10">
    <location>
        <begin position="1"/>
        <end position="22"/>
    </location>
</feature>
<dbReference type="Proteomes" id="UP000195570">
    <property type="component" value="Unassembled WGS sequence"/>
</dbReference>
<evidence type="ECO:0000256" key="5">
    <source>
        <dbReference type="ARBA" id="ARBA00022729"/>
    </source>
</evidence>
<dbReference type="Pfam" id="PF13206">
    <property type="entry name" value="VSG_B"/>
    <property type="match status" value="1"/>
</dbReference>
<dbReference type="RefSeq" id="XP_067079669.1">
    <property type="nucleotide sequence ID" value="XM_067223568.1"/>
</dbReference>
<gene>
    <name evidence="13" type="ORF">TEOVI_000051000</name>
</gene>
<dbReference type="GO" id="GO:0098552">
    <property type="term" value="C:side of membrane"/>
    <property type="evidence" value="ECO:0007669"/>
    <property type="project" value="UniProtKB-KW"/>
</dbReference>
<organism evidence="13 14">
    <name type="scientific">Trypanosoma equiperdum</name>
    <dbReference type="NCBI Taxonomy" id="5694"/>
    <lineage>
        <taxon>Eukaryota</taxon>
        <taxon>Discoba</taxon>
        <taxon>Euglenozoa</taxon>
        <taxon>Kinetoplastea</taxon>
        <taxon>Metakinetoplastina</taxon>
        <taxon>Trypanosomatida</taxon>
        <taxon>Trypanosomatidae</taxon>
        <taxon>Trypanosoma</taxon>
    </lineage>
</organism>
<evidence type="ECO:0000256" key="7">
    <source>
        <dbReference type="ARBA" id="ARBA00023180"/>
    </source>
</evidence>
<keyword evidence="8" id="KW-0449">Lipoprotein</keyword>
<proteinExistence type="predicted"/>
<comment type="subcellular location">
    <subcellularLocation>
        <location evidence="2">Cell membrane</location>
        <topology evidence="2">Lipid-anchor</topology>
        <topology evidence="2">GPI-anchor</topology>
    </subcellularLocation>
</comment>
<keyword evidence="4" id="KW-0336">GPI-anchor</keyword>
<dbReference type="AlphaFoldDB" id="A0A1G4I9M8"/>
<evidence type="ECO:0000313" key="14">
    <source>
        <dbReference type="Proteomes" id="UP000195570"/>
    </source>
</evidence>
<evidence type="ECO:0000256" key="10">
    <source>
        <dbReference type="SAM" id="SignalP"/>
    </source>
</evidence>
<name>A0A1G4I9M8_TRYEQ</name>
<comment type="function">
    <text evidence="1">VSG forms a coat on the surface of the parasite. The trypanosome evades the immune response of the host by expressing a series of antigenically distinct VSGs from an estimated 1000 VSG genes.</text>
</comment>
<feature type="region of interest" description="Disordered" evidence="9">
    <location>
        <begin position="200"/>
        <end position="221"/>
    </location>
</feature>
<keyword evidence="5 10" id="KW-0732">Signal</keyword>
<dbReference type="EMBL" id="CZPT02000998">
    <property type="protein sequence ID" value="SCU68519.1"/>
    <property type="molecule type" value="Genomic_DNA"/>
</dbReference>
<evidence type="ECO:0000256" key="9">
    <source>
        <dbReference type="SAM" id="MobiDB-lite"/>
    </source>
</evidence>
<dbReference type="GO" id="GO:0005886">
    <property type="term" value="C:plasma membrane"/>
    <property type="evidence" value="ECO:0007669"/>
    <property type="project" value="UniProtKB-SubCell"/>
</dbReference>
<evidence type="ECO:0000256" key="4">
    <source>
        <dbReference type="ARBA" id="ARBA00022622"/>
    </source>
</evidence>
<feature type="chain" id="PRO_5009235322" evidence="10">
    <location>
        <begin position="23"/>
        <end position="572"/>
    </location>
</feature>
<keyword evidence="6" id="KW-0472">Membrane</keyword>
<evidence type="ECO:0000256" key="3">
    <source>
        <dbReference type="ARBA" id="ARBA00022475"/>
    </source>
</evidence>
<evidence type="ECO:0000256" key="8">
    <source>
        <dbReference type="ARBA" id="ARBA00023288"/>
    </source>
</evidence>
<dbReference type="Pfam" id="PF10659">
    <property type="entry name" value="Trypan_glycop_C"/>
    <property type="match status" value="1"/>
</dbReference>
<dbReference type="InterPro" id="IPR025932">
    <property type="entry name" value="Trypano_VSG_B_N_dom"/>
</dbReference>
<comment type="caution">
    <text evidence="13">The sequence shown here is derived from an EMBL/GenBank/DDBJ whole genome shotgun (WGS) entry which is preliminary data.</text>
</comment>
<accession>A0A1G4I9M8</accession>